<dbReference type="GO" id="GO:0006508">
    <property type="term" value="P:proteolysis"/>
    <property type="evidence" value="ECO:0007669"/>
    <property type="project" value="UniProtKB-KW"/>
</dbReference>
<comment type="similarity">
    <text evidence="1">Belongs to the peptidase C48 family.</text>
</comment>
<evidence type="ECO:0000313" key="5">
    <source>
        <dbReference type="EMBL" id="KAL2539154.1"/>
    </source>
</evidence>
<organism evidence="5 6">
    <name type="scientific">Abeliophyllum distichum</name>
    <dbReference type="NCBI Taxonomy" id="126358"/>
    <lineage>
        <taxon>Eukaryota</taxon>
        <taxon>Viridiplantae</taxon>
        <taxon>Streptophyta</taxon>
        <taxon>Embryophyta</taxon>
        <taxon>Tracheophyta</taxon>
        <taxon>Spermatophyta</taxon>
        <taxon>Magnoliopsida</taxon>
        <taxon>eudicotyledons</taxon>
        <taxon>Gunneridae</taxon>
        <taxon>Pentapetalae</taxon>
        <taxon>asterids</taxon>
        <taxon>lamiids</taxon>
        <taxon>Lamiales</taxon>
        <taxon>Oleaceae</taxon>
        <taxon>Forsythieae</taxon>
        <taxon>Abeliophyllum</taxon>
    </lineage>
</organism>
<comment type="caution">
    <text evidence="5">The sequence shown here is derived from an EMBL/GenBank/DDBJ whole genome shotgun (WGS) entry which is preliminary data.</text>
</comment>
<proteinExistence type="inferred from homology"/>
<dbReference type="Proteomes" id="UP001604336">
    <property type="component" value="Unassembled WGS sequence"/>
</dbReference>
<dbReference type="InterPro" id="IPR003653">
    <property type="entry name" value="Peptidase_C48_C"/>
</dbReference>
<dbReference type="SUPFAM" id="SSF54001">
    <property type="entry name" value="Cysteine proteinases"/>
    <property type="match status" value="1"/>
</dbReference>
<dbReference type="GO" id="GO:0008233">
    <property type="term" value="F:peptidase activity"/>
    <property type="evidence" value="ECO:0007669"/>
    <property type="project" value="UniProtKB-KW"/>
</dbReference>
<name>A0ABD1VP72_9LAMI</name>
<feature type="domain" description="Ubiquitin-like protease family profile" evidence="4">
    <location>
        <begin position="206"/>
        <end position="340"/>
    </location>
</feature>
<dbReference type="EMBL" id="JBFOLK010000001">
    <property type="protein sequence ID" value="KAL2539154.1"/>
    <property type="molecule type" value="Genomic_DNA"/>
</dbReference>
<reference evidence="6" key="1">
    <citation type="submission" date="2024-07" db="EMBL/GenBank/DDBJ databases">
        <title>Two chromosome-level genome assemblies of Korean endemic species Abeliophyllum distichum and Forsythia ovata (Oleaceae).</title>
        <authorList>
            <person name="Jang H."/>
        </authorList>
    </citation>
    <scope>NUCLEOTIDE SEQUENCE [LARGE SCALE GENOMIC DNA]</scope>
</reference>
<keyword evidence="2" id="KW-0645">Protease</keyword>
<gene>
    <name evidence="5" type="ORF">Adt_00132</name>
</gene>
<evidence type="ECO:0000256" key="2">
    <source>
        <dbReference type="ARBA" id="ARBA00022670"/>
    </source>
</evidence>
<sequence length="366" mass="41578">MEYRAEENIPQGPSYSEYDDDYYATNEHLNTLLAEQRSYFDDRLAEQRCYFDDQISGVRDEVLQQFHHLESLREIQTSVAQMHGKFEEVMVAKPGGGGGGCSGSGGGGGTVGGVGGSTVGGGDANPVVVDRGKKTLGSSSISVDIPILCDVNKRKESQFLDWLMRSKPTDFVQFAGGAKWTKHNLQQIGNVEFPLEPKDMDNAMLLIRVRNAKYPDIFSERYAILDTEFGVLLRNFRAKTLDPSGQIVQVRPIDYGAAIKEHISGLRPKVLGKKWKECDHLLWPYAVDDKFWVLFHLDLLDWKLIILDNNQYFIDDAKLHYHILPCMNIIPEMIQKHLPDFGKKKIKSLDYWRKPFVDLPQLQQPR</sequence>
<evidence type="ECO:0000256" key="3">
    <source>
        <dbReference type="ARBA" id="ARBA00022801"/>
    </source>
</evidence>
<dbReference type="Pfam" id="PF02902">
    <property type="entry name" value="Peptidase_C48"/>
    <property type="match status" value="1"/>
</dbReference>
<evidence type="ECO:0000259" key="4">
    <source>
        <dbReference type="Pfam" id="PF02902"/>
    </source>
</evidence>
<evidence type="ECO:0000256" key="1">
    <source>
        <dbReference type="ARBA" id="ARBA00005234"/>
    </source>
</evidence>
<keyword evidence="3" id="KW-0378">Hydrolase</keyword>
<keyword evidence="6" id="KW-1185">Reference proteome</keyword>
<accession>A0ABD1VP72</accession>
<dbReference type="InterPro" id="IPR038765">
    <property type="entry name" value="Papain-like_cys_pep_sf"/>
</dbReference>
<dbReference type="AlphaFoldDB" id="A0ABD1VP72"/>
<protein>
    <submittedName>
        <fullName evidence="5">Papain-like cysteine peptidase superfamily</fullName>
    </submittedName>
</protein>
<evidence type="ECO:0000313" key="6">
    <source>
        <dbReference type="Proteomes" id="UP001604336"/>
    </source>
</evidence>